<name>A0A060S4Q4_PYCCI</name>
<feature type="compositionally biased region" description="Pro residues" evidence="1">
    <location>
        <begin position="52"/>
        <end position="74"/>
    </location>
</feature>
<reference evidence="2" key="1">
    <citation type="submission" date="2014-01" db="EMBL/GenBank/DDBJ databases">
        <title>The genome of the white-rot fungus Pycnoporus cinnabarinus: a basidiomycete model with a versatile arsenal for lignocellulosic biomass breakdown.</title>
        <authorList>
            <person name="Levasseur A."/>
            <person name="Lomascolo A."/>
            <person name="Ruiz-Duenas F.J."/>
            <person name="Uzan E."/>
            <person name="Piumi F."/>
            <person name="Kues U."/>
            <person name="Ram A.F.J."/>
            <person name="Murat C."/>
            <person name="Haon M."/>
            <person name="Benoit I."/>
            <person name="Arfi Y."/>
            <person name="Chevret D."/>
            <person name="Drula E."/>
            <person name="Kwon M.J."/>
            <person name="Gouret P."/>
            <person name="Lesage-Meessen L."/>
            <person name="Lombard V."/>
            <person name="Mariette J."/>
            <person name="Noirot C."/>
            <person name="Park J."/>
            <person name="Patyshakuliyeva A."/>
            <person name="Wieneger R.A.B."/>
            <person name="Wosten H.A.B."/>
            <person name="Martin F."/>
            <person name="Coutinho P.M."/>
            <person name="de Vries R."/>
            <person name="Martinez A.T."/>
            <person name="Klopp C."/>
            <person name="Pontarotti P."/>
            <person name="Henrissat B."/>
            <person name="Record E."/>
        </authorList>
    </citation>
    <scope>NUCLEOTIDE SEQUENCE [LARGE SCALE GENOMIC DNA]</scope>
    <source>
        <strain evidence="2">BRFM137</strain>
    </source>
</reference>
<feature type="compositionally biased region" description="Pro residues" evidence="1">
    <location>
        <begin position="117"/>
        <end position="127"/>
    </location>
</feature>
<evidence type="ECO:0000313" key="3">
    <source>
        <dbReference type="Proteomes" id="UP000029665"/>
    </source>
</evidence>
<dbReference type="STRING" id="5643.A0A060S4Q4"/>
<comment type="caution">
    <text evidence="2">The sequence shown here is derived from an EMBL/GenBank/DDBJ whole genome shotgun (WGS) entry which is preliminary data.</text>
</comment>
<gene>
    <name evidence="2" type="ORF">BN946_scf184976.g4</name>
</gene>
<accession>A0A060S4Q4</accession>
<organism evidence="2 3">
    <name type="scientific">Pycnoporus cinnabarinus</name>
    <name type="common">Cinnabar-red polypore</name>
    <name type="synonym">Trametes cinnabarina</name>
    <dbReference type="NCBI Taxonomy" id="5643"/>
    <lineage>
        <taxon>Eukaryota</taxon>
        <taxon>Fungi</taxon>
        <taxon>Dikarya</taxon>
        <taxon>Basidiomycota</taxon>
        <taxon>Agaricomycotina</taxon>
        <taxon>Agaricomycetes</taxon>
        <taxon>Polyporales</taxon>
        <taxon>Polyporaceae</taxon>
        <taxon>Trametes</taxon>
    </lineage>
</organism>
<feature type="region of interest" description="Disordered" evidence="1">
    <location>
        <begin position="20"/>
        <end position="150"/>
    </location>
</feature>
<feature type="compositionally biased region" description="Polar residues" evidence="1">
    <location>
        <begin position="134"/>
        <end position="147"/>
    </location>
</feature>
<evidence type="ECO:0000313" key="2">
    <source>
        <dbReference type="EMBL" id="CDO69285.1"/>
    </source>
</evidence>
<dbReference type="OrthoDB" id="3231855at2759"/>
<dbReference type="Proteomes" id="UP000029665">
    <property type="component" value="Unassembled WGS sequence"/>
</dbReference>
<keyword evidence="3" id="KW-1185">Reference proteome</keyword>
<evidence type="ECO:0000256" key="1">
    <source>
        <dbReference type="SAM" id="MobiDB-lite"/>
    </source>
</evidence>
<feature type="region of interest" description="Disordered" evidence="1">
    <location>
        <begin position="163"/>
        <end position="185"/>
    </location>
</feature>
<proteinExistence type="predicted"/>
<sequence length="185" mass="20417">MGLFSELFGAIARCLCSGIKEEPQYPPSGHASDIYVPPTVPHRPQVSQQPAPVYPPTQPQQPHPYQPPYSPPPQRQQQQHEQYSGRPEQEHKKHKKHHQQGQGQSGLHAQPQSHGPSPAPSSPPSRPWSPGRPVSTQVPASLLTTEFPSAPVLTLRMRVLLGPEPGQPAQRALRWAARARERGGR</sequence>
<dbReference type="AlphaFoldDB" id="A0A060S4Q4"/>
<protein>
    <submittedName>
        <fullName evidence="2">Uncharacterized protein</fullName>
    </submittedName>
</protein>
<dbReference type="HOGENOM" id="CLU_1462051_0_0_1"/>
<dbReference type="EMBL" id="CCBP010000035">
    <property type="protein sequence ID" value="CDO69285.1"/>
    <property type="molecule type" value="Genomic_DNA"/>
</dbReference>